<protein>
    <submittedName>
        <fullName evidence="2">Uncharacterized protein</fullName>
    </submittedName>
</protein>
<organism evidence="2 3">
    <name type="scientific">Moorena producens PAL-8-15-08-1</name>
    <dbReference type="NCBI Taxonomy" id="1458985"/>
    <lineage>
        <taxon>Bacteria</taxon>
        <taxon>Bacillati</taxon>
        <taxon>Cyanobacteriota</taxon>
        <taxon>Cyanophyceae</taxon>
        <taxon>Coleofasciculales</taxon>
        <taxon>Coleofasciculaceae</taxon>
        <taxon>Moorena</taxon>
    </lineage>
</organism>
<proteinExistence type="predicted"/>
<gene>
    <name evidence="2" type="ORF">BJP34_10125</name>
</gene>
<evidence type="ECO:0000313" key="2">
    <source>
        <dbReference type="EMBL" id="AOW99765.1"/>
    </source>
</evidence>
<evidence type="ECO:0000256" key="1">
    <source>
        <dbReference type="SAM" id="MobiDB-lite"/>
    </source>
</evidence>
<reference evidence="3" key="1">
    <citation type="submission" date="2016-10" db="EMBL/GenBank/DDBJ databases">
        <title>Comparative genomics uncovers the prolific and rare metabolic potential of the cyanobacterial genus Moorea.</title>
        <authorList>
            <person name="Leao T."/>
            <person name="Castelao G."/>
            <person name="Korobeynikov A."/>
            <person name="Monroe E.A."/>
            <person name="Podell S."/>
            <person name="Glukhov E."/>
            <person name="Allen E."/>
            <person name="Gerwick W.H."/>
            <person name="Gerwick L."/>
        </authorList>
    </citation>
    <scope>NUCLEOTIDE SEQUENCE [LARGE SCALE GENOMIC DNA]</scope>
    <source>
        <strain evidence="3">PAL-8-15-08-1</strain>
    </source>
</reference>
<dbReference type="KEGG" id="mpro:BJP34_10125"/>
<name>A0A1D8TQS7_9CYAN</name>
<dbReference type="EMBL" id="CP017599">
    <property type="protein sequence ID" value="AOW99765.1"/>
    <property type="molecule type" value="Genomic_DNA"/>
</dbReference>
<sequence length="83" mass="9215">MNARSFSFGRAPVGPPTLGDFDSFGQAPVGPPTLGDFDSFVPPKIGGLGGRNHTQNQQRQKFYQFRKLLLNINFIWVHLIKAV</sequence>
<feature type="region of interest" description="Disordered" evidence="1">
    <location>
        <begin position="1"/>
        <end position="25"/>
    </location>
</feature>
<dbReference type="AlphaFoldDB" id="A0A1D8TQS7"/>
<dbReference type="Proteomes" id="UP000177870">
    <property type="component" value="Chromosome"/>
</dbReference>
<accession>A0A1D8TQS7</accession>
<evidence type="ECO:0000313" key="3">
    <source>
        <dbReference type="Proteomes" id="UP000177870"/>
    </source>
</evidence>